<dbReference type="GO" id="GO:0005524">
    <property type="term" value="F:ATP binding"/>
    <property type="evidence" value="ECO:0007669"/>
    <property type="project" value="UniProtKB-KW"/>
</dbReference>
<proteinExistence type="predicted"/>
<dbReference type="Gene3D" id="3.30.200.20">
    <property type="entry name" value="Phosphorylase Kinase, domain 1"/>
    <property type="match status" value="1"/>
</dbReference>
<dbReference type="InterPro" id="IPR001932">
    <property type="entry name" value="PPM-type_phosphatase-like_dom"/>
</dbReference>
<evidence type="ECO:0000256" key="1">
    <source>
        <dbReference type="ARBA" id="ARBA00022679"/>
    </source>
</evidence>
<dbReference type="PROSITE" id="PS00108">
    <property type="entry name" value="PROTEIN_KINASE_ST"/>
    <property type="match status" value="1"/>
</dbReference>
<dbReference type="InterPro" id="IPR000719">
    <property type="entry name" value="Prot_kinase_dom"/>
</dbReference>
<dbReference type="SUPFAM" id="SSF81606">
    <property type="entry name" value="PP2C-like"/>
    <property type="match status" value="1"/>
</dbReference>
<keyword evidence="4" id="KW-0067">ATP-binding</keyword>
<evidence type="ECO:0000256" key="5">
    <source>
        <dbReference type="SAM" id="Phobius"/>
    </source>
</evidence>
<dbReference type="PANTHER" id="PTHR43289">
    <property type="entry name" value="MITOGEN-ACTIVATED PROTEIN KINASE KINASE KINASE 20-RELATED"/>
    <property type="match status" value="1"/>
</dbReference>
<sequence>MMAAPRLRVASGFASDIGHRDENQDFAAACLEDLPRHHGLVAAVADGVGGAKGGRVAAELTVRSFIDDYLSQSDALPPRKTAARALESINHWLHVQGTKDAKLKGMSAVFTGVVVKGHRMHSFHVGDTRLYRLRDGQLSLLTKDHKPEGAEDSHYITRAIGMEESVRIDYRVHDVAIHDRILLSSDGVHGPLKMAYMTDVLNARAAPDETARKLVADALAAGGTDNATALVIDIVDLPPTTLEDLDAVFASLPIHDPPKVGEMVDDFKLESILSDSDYSRVFRARDTKEHRAVLLKFPRQDTIGSEATARAAFAREAWVATRVHHIFIGAVLTLPPKRQTRLYIAQPFYEGETLEKRLLRAPVPLAEGLEIALKLAKAIAALHRAGIIHRDIKPENIILTPDGGLKLIDLGVARLPHLDTAREMDHVPGTASYRAPEMFDGNSGDEQTDIFALGVTLYRMFSGGSYPYGEIEPFVRPRLGKAEPLTAKRQDVPAWLENLIRTAIAPDPDERFQDGFELAYQLENGALSTASVPARRETWARRNPEKLWQAISLLLFLALLVVGLGRL</sequence>
<keyword evidence="5" id="KW-1133">Transmembrane helix</keyword>
<evidence type="ECO:0000259" key="7">
    <source>
        <dbReference type="PROSITE" id="PS51746"/>
    </source>
</evidence>
<dbReference type="PANTHER" id="PTHR43289:SF6">
    <property type="entry name" value="SERINE_THREONINE-PROTEIN KINASE NEKL-3"/>
    <property type="match status" value="1"/>
</dbReference>
<feature type="transmembrane region" description="Helical" evidence="5">
    <location>
        <begin position="547"/>
        <end position="565"/>
    </location>
</feature>
<feature type="domain" description="PPM-type phosphatase" evidence="7">
    <location>
        <begin position="10"/>
        <end position="234"/>
    </location>
</feature>
<keyword evidence="1" id="KW-0808">Transferase</keyword>
<dbReference type="Pfam" id="PF13672">
    <property type="entry name" value="PP2C_2"/>
    <property type="match status" value="1"/>
</dbReference>
<keyword evidence="5" id="KW-0472">Membrane</keyword>
<reference evidence="9" key="1">
    <citation type="submission" date="2011-03" db="EMBL/GenBank/DDBJ databases">
        <title>Draft genome sequence of Brevundimonas diminuta.</title>
        <authorList>
            <person name="Brown P.J.B."/>
            <person name="Buechlein A."/>
            <person name="Hemmerich C."/>
            <person name="Brun Y.V."/>
        </authorList>
    </citation>
    <scope>NUCLEOTIDE SEQUENCE [LARGE SCALE GENOMIC DNA]</scope>
    <source>
        <strain evidence="9">C19</strain>
    </source>
</reference>
<name>F4QLW9_9CAUL</name>
<accession>F4QLW9</accession>
<dbReference type="PROSITE" id="PS51746">
    <property type="entry name" value="PPM_2"/>
    <property type="match status" value="1"/>
</dbReference>
<dbReference type="Pfam" id="PF00069">
    <property type="entry name" value="Pkinase"/>
    <property type="match status" value="1"/>
</dbReference>
<protein>
    <submittedName>
        <fullName evidence="8">Protein kinase domain protein</fullName>
    </submittedName>
</protein>
<dbReference type="InterPro" id="IPR011009">
    <property type="entry name" value="Kinase-like_dom_sf"/>
</dbReference>
<evidence type="ECO:0000256" key="2">
    <source>
        <dbReference type="ARBA" id="ARBA00022741"/>
    </source>
</evidence>
<gene>
    <name evidence="8" type="ORF">ABI_08240</name>
</gene>
<keyword evidence="9" id="KW-1185">Reference proteome</keyword>
<dbReference type="SMART" id="SM00331">
    <property type="entry name" value="PP2C_SIG"/>
    <property type="match status" value="1"/>
</dbReference>
<keyword evidence="5" id="KW-0812">Transmembrane</keyword>
<dbReference type="eggNOG" id="COG0515">
    <property type="taxonomic scope" value="Bacteria"/>
</dbReference>
<dbReference type="CDD" id="cd14014">
    <property type="entry name" value="STKc_PknB_like"/>
    <property type="match status" value="1"/>
</dbReference>
<dbReference type="Proteomes" id="UP000006512">
    <property type="component" value="Unassembled WGS sequence"/>
</dbReference>
<feature type="domain" description="Protein kinase" evidence="6">
    <location>
        <begin position="267"/>
        <end position="527"/>
    </location>
</feature>
<dbReference type="InterPro" id="IPR008271">
    <property type="entry name" value="Ser/Thr_kinase_AS"/>
</dbReference>
<keyword evidence="3 8" id="KW-0418">Kinase</keyword>
<dbReference type="PROSITE" id="PS50011">
    <property type="entry name" value="PROTEIN_KINASE_DOM"/>
    <property type="match status" value="1"/>
</dbReference>
<dbReference type="Gene3D" id="1.10.510.10">
    <property type="entry name" value="Transferase(Phosphotransferase) domain 1"/>
    <property type="match status" value="1"/>
</dbReference>
<dbReference type="CDD" id="cd00143">
    <property type="entry name" value="PP2Cc"/>
    <property type="match status" value="1"/>
</dbReference>
<keyword evidence="2" id="KW-0547">Nucleotide-binding</keyword>
<organism evidence="8 9">
    <name type="scientific">Asticcacaulis biprosthecium C19</name>
    <dbReference type="NCBI Taxonomy" id="715226"/>
    <lineage>
        <taxon>Bacteria</taxon>
        <taxon>Pseudomonadati</taxon>
        <taxon>Pseudomonadota</taxon>
        <taxon>Alphaproteobacteria</taxon>
        <taxon>Caulobacterales</taxon>
        <taxon>Caulobacteraceae</taxon>
        <taxon>Asticcacaulis</taxon>
    </lineage>
</organism>
<dbReference type="EMBL" id="GL883077">
    <property type="protein sequence ID" value="EGF92388.1"/>
    <property type="molecule type" value="Genomic_DNA"/>
</dbReference>
<dbReference type="SMART" id="SM00332">
    <property type="entry name" value="PP2Cc"/>
    <property type="match status" value="1"/>
</dbReference>
<dbReference type="eggNOG" id="COG0631">
    <property type="taxonomic scope" value="Bacteria"/>
</dbReference>
<dbReference type="AlphaFoldDB" id="F4QLW9"/>
<evidence type="ECO:0000313" key="9">
    <source>
        <dbReference type="Proteomes" id="UP000006512"/>
    </source>
</evidence>
<evidence type="ECO:0000259" key="6">
    <source>
        <dbReference type="PROSITE" id="PS50011"/>
    </source>
</evidence>
<dbReference type="SMART" id="SM00220">
    <property type="entry name" value="S_TKc"/>
    <property type="match status" value="1"/>
</dbReference>
<dbReference type="GO" id="GO:0004674">
    <property type="term" value="F:protein serine/threonine kinase activity"/>
    <property type="evidence" value="ECO:0007669"/>
    <property type="project" value="TreeGrafter"/>
</dbReference>
<evidence type="ECO:0000256" key="4">
    <source>
        <dbReference type="ARBA" id="ARBA00022840"/>
    </source>
</evidence>
<dbReference type="SUPFAM" id="SSF56112">
    <property type="entry name" value="Protein kinase-like (PK-like)"/>
    <property type="match status" value="1"/>
</dbReference>
<evidence type="ECO:0000256" key="3">
    <source>
        <dbReference type="ARBA" id="ARBA00022777"/>
    </source>
</evidence>
<dbReference type="STRING" id="715226.ABI_08240"/>
<evidence type="ECO:0000313" key="8">
    <source>
        <dbReference type="EMBL" id="EGF92388.1"/>
    </source>
</evidence>
<dbReference type="HOGENOM" id="CLU_034273_0_0_5"/>
<dbReference type="Gene3D" id="3.60.40.10">
    <property type="entry name" value="PPM-type phosphatase domain"/>
    <property type="match status" value="1"/>
</dbReference>
<dbReference type="InterPro" id="IPR036457">
    <property type="entry name" value="PPM-type-like_dom_sf"/>
</dbReference>